<dbReference type="Pfam" id="PF06097">
    <property type="entry name" value="DUF945"/>
    <property type="match status" value="1"/>
</dbReference>
<protein>
    <recommendedName>
        <fullName evidence="3">DUF945 domain-containing protein</fullName>
    </recommendedName>
</protein>
<keyword evidence="2" id="KW-1185">Reference proteome</keyword>
<dbReference type="EMBL" id="CP002452">
    <property type="protein sequence ID" value="ADV47300.1"/>
    <property type="molecule type" value="Genomic_DNA"/>
</dbReference>
<evidence type="ECO:0000313" key="1">
    <source>
        <dbReference type="EMBL" id="ADV47300.1"/>
    </source>
</evidence>
<dbReference type="STRING" id="749222.Nitsa_2059"/>
<name>E6X387_NITSE</name>
<gene>
    <name evidence="1" type="ordered locus">Nitsa_2059</name>
</gene>
<evidence type="ECO:0000313" key="2">
    <source>
        <dbReference type="Proteomes" id="UP000008633"/>
    </source>
</evidence>
<dbReference type="eggNOG" id="COG5339">
    <property type="taxonomic scope" value="Bacteria"/>
</dbReference>
<dbReference type="AlphaFoldDB" id="E6X387"/>
<dbReference type="KEGG" id="nsa:Nitsa_2059"/>
<organism evidence="1 2">
    <name type="scientific">Nitratifractor salsuginis (strain DSM 16511 / JCM 12458 / E9I37-1)</name>
    <dbReference type="NCBI Taxonomy" id="749222"/>
    <lineage>
        <taxon>Bacteria</taxon>
        <taxon>Pseudomonadati</taxon>
        <taxon>Campylobacterota</taxon>
        <taxon>Epsilonproteobacteria</taxon>
        <taxon>Campylobacterales</taxon>
        <taxon>Sulfurovaceae</taxon>
        <taxon>Nitratifractor</taxon>
    </lineage>
</organism>
<accession>E6X387</accession>
<dbReference type="HOGENOM" id="CLU_575969_0_0_7"/>
<dbReference type="Proteomes" id="UP000008633">
    <property type="component" value="Chromosome"/>
</dbReference>
<sequence length="474" mass="52940">MKKKLIAILIVLAAVFLGGRAWISSHGEQYLKEVLDAYNRGQRGEAVADLRHFENGFSSARAEINVSFPGAETEDFPLQNPLIIPARLRYGPVVEGLSPALMELEFDDTINRWLKPEVRKHFEEEVEGNVTLRYRGFLDWSKKMHEKITIGQILSKDPHSEGFLLIAPIRIRSDYDLRTLAGKATLLSEKIHASDPNQHSELNITRPELAMEVTEFPETGPIFGRLMIRAKEISLTRSDIRPPIEMRFSGSIGGALLHSAPQEAGVAFGTDLHTEDPATIHAWQGLRRVKTDLKVSGLGLKGLEELSALQQRQLKLQQELGRASGAGDDVAMQKAILALQSLNDDWIKIYNDLLIPGKTHLTLNETLVSKKTSTLKLDLTFTGQKLRGNAMSAMIALMAHLDRLVEGSFELTLEKELAHKLYPNAVFILDSMVSKNMATLKEGLYHLKGRIKEGKIIINGTKYAPQELIMMILM</sequence>
<evidence type="ECO:0008006" key="3">
    <source>
        <dbReference type="Google" id="ProtNLM"/>
    </source>
</evidence>
<dbReference type="RefSeq" id="WP_013554985.1">
    <property type="nucleotide sequence ID" value="NC_014935.1"/>
</dbReference>
<reference evidence="1 2" key="1">
    <citation type="journal article" date="2011" name="Stand. Genomic Sci.">
        <title>Complete genome sequence of Nitratifractor salsuginis type strain (E9I37-1).</title>
        <authorList>
            <person name="Anderson I."/>
            <person name="Sikorski J."/>
            <person name="Zeytun A."/>
            <person name="Nolan M."/>
            <person name="Lapidus A."/>
            <person name="Lucas S."/>
            <person name="Hammon N."/>
            <person name="Deshpande S."/>
            <person name="Cheng J.F."/>
            <person name="Tapia R."/>
            <person name="Han C."/>
            <person name="Goodwin L."/>
            <person name="Pitluck S."/>
            <person name="Liolios K."/>
            <person name="Pagani I."/>
            <person name="Ivanova N."/>
            <person name="Huntemann M."/>
            <person name="Mavromatis K."/>
            <person name="Ovchinikova G."/>
            <person name="Pati A."/>
            <person name="Chen A."/>
            <person name="Palaniappan K."/>
            <person name="Land M."/>
            <person name="Hauser L."/>
            <person name="Brambilla E.M."/>
            <person name="Ngatchou-Djao O.D."/>
            <person name="Rohde M."/>
            <person name="Tindall B.J."/>
            <person name="Goker M."/>
            <person name="Detter J.C."/>
            <person name="Woyke T."/>
            <person name="Bristow J."/>
            <person name="Eisen J.A."/>
            <person name="Markowitz V."/>
            <person name="Hugenholtz P."/>
            <person name="Klenk H.P."/>
            <person name="Kyrpides N.C."/>
        </authorList>
    </citation>
    <scope>NUCLEOTIDE SEQUENCE [LARGE SCALE GENOMIC DNA]</scope>
    <source>
        <strain evidence="2">DSM 16511 / JCM 12458 / E9I37-1</strain>
    </source>
</reference>
<dbReference type="InterPro" id="IPR010352">
    <property type="entry name" value="DUF945"/>
</dbReference>
<reference evidence="2" key="2">
    <citation type="submission" date="2011-01" db="EMBL/GenBank/DDBJ databases">
        <title>The complete genome of Nitratifractor salsuginis DSM 16511.</title>
        <authorList>
            <consortium name="US DOE Joint Genome Institute (JGI-PGF)"/>
            <person name="Lucas S."/>
            <person name="Copeland A."/>
            <person name="Lapidus A."/>
            <person name="Bruce D."/>
            <person name="Goodwin L."/>
            <person name="Pitluck S."/>
            <person name="Kyrpides N."/>
            <person name="Mavromatis K."/>
            <person name="Ivanova N."/>
            <person name="Mikhailova N."/>
            <person name="Zeytun A."/>
            <person name="Detter J.C."/>
            <person name="Tapia R."/>
            <person name="Han C."/>
            <person name="Land M."/>
            <person name="Hauser L."/>
            <person name="Markowitz V."/>
            <person name="Cheng J.-F."/>
            <person name="Hugenholtz P."/>
            <person name="Woyke T."/>
            <person name="Wu D."/>
            <person name="Tindall B."/>
            <person name="Schuetze A."/>
            <person name="Brambilla E."/>
            <person name="Klenk H.-P."/>
            <person name="Eisen J.A."/>
        </authorList>
    </citation>
    <scope>NUCLEOTIDE SEQUENCE [LARGE SCALE GENOMIC DNA]</scope>
    <source>
        <strain evidence="2">DSM 16511 / JCM 12458 / E9I37-1</strain>
    </source>
</reference>
<proteinExistence type="predicted"/>